<evidence type="ECO:0000256" key="4">
    <source>
        <dbReference type="ARBA" id="ARBA00022679"/>
    </source>
</evidence>
<dbReference type="PANTHER" id="PTHR30040:SF2">
    <property type="entry name" value="FAD:PROTEIN FMN TRANSFERASE"/>
    <property type="match status" value="1"/>
</dbReference>
<dbReference type="PROSITE" id="PS51257">
    <property type="entry name" value="PROKAR_LIPOPROTEIN"/>
    <property type="match status" value="1"/>
</dbReference>
<keyword evidence="12" id="KW-0449">Lipoprotein</keyword>
<feature type="binding site" evidence="11">
    <location>
        <position position="289"/>
    </location>
    <ligand>
        <name>Mg(2+)</name>
        <dbReference type="ChEBI" id="CHEBI:18420"/>
    </ligand>
</feature>
<dbReference type="EMBL" id="JACRDE010000150">
    <property type="protein sequence ID" value="MBI5248859.1"/>
    <property type="molecule type" value="Genomic_DNA"/>
</dbReference>
<comment type="caution">
    <text evidence="13">The sequence shown here is derived from an EMBL/GenBank/DDBJ whole genome shotgun (WGS) entry which is preliminary data.</text>
</comment>
<keyword evidence="3 10" id="KW-0285">Flavoprotein</keyword>
<evidence type="ECO:0000256" key="7">
    <source>
        <dbReference type="ARBA" id="ARBA00022842"/>
    </source>
</evidence>
<accession>A0A9D6V198</accession>
<dbReference type="PIRSF" id="PIRSF006268">
    <property type="entry name" value="ApbE"/>
    <property type="match status" value="1"/>
</dbReference>
<dbReference type="GO" id="GO:0016740">
    <property type="term" value="F:transferase activity"/>
    <property type="evidence" value="ECO:0007669"/>
    <property type="project" value="UniProtKB-UniRule"/>
</dbReference>
<keyword evidence="12" id="KW-1003">Cell membrane</keyword>
<evidence type="ECO:0000313" key="13">
    <source>
        <dbReference type="EMBL" id="MBI5248859.1"/>
    </source>
</evidence>
<dbReference type="Proteomes" id="UP000807825">
    <property type="component" value="Unassembled WGS sequence"/>
</dbReference>
<feature type="chain" id="PRO_5039741614" description="FAD:protein FMN transferase" evidence="12">
    <location>
        <begin position="24"/>
        <end position="333"/>
    </location>
</feature>
<comment type="subcellular location">
    <subcellularLocation>
        <location evidence="12">Cell inner membrane</location>
        <topology evidence="12">Lipid-anchor</topology>
        <orientation evidence="12">Periplasmic side</orientation>
    </subcellularLocation>
</comment>
<name>A0A9D6V198_9BACT</name>
<gene>
    <name evidence="13" type="ORF">HY912_05135</name>
</gene>
<dbReference type="SUPFAM" id="SSF143631">
    <property type="entry name" value="ApbE-like"/>
    <property type="match status" value="1"/>
</dbReference>
<evidence type="ECO:0000256" key="10">
    <source>
        <dbReference type="PIRNR" id="PIRNR006268"/>
    </source>
</evidence>
<dbReference type="Gene3D" id="3.10.520.10">
    <property type="entry name" value="ApbE-like domains"/>
    <property type="match status" value="1"/>
</dbReference>
<keyword evidence="5 10" id="KW-0479">Metal-binding</keyword>
<dbReference type="AlphaFoldDB" id="A0A9D6V198"/>
<comment type="catalytic activity">
    <reaction evidence="9 10 12">
        <text>L-threonyl-[protein] + FAD = FMN-L-threonyl-[protein] + AMP + H(+)</text>
        <dbReference type="Rhea" id="RHEA:36847"/>
        <dbReference type="Rhea" id="RHEA-COMP:11060"/>
        <dbReference type="Rhea" id="RHEA-COMP:11061"/>
        <dbReference type="ChEBI" id="CHEBI:15378"/>
        <dbReference type="ChEBI" id="CHEBI:30013"/>
        <dbReference type="ChEBI" id="CHEBI:57692"/>
        <dbReference type="ChEBI" id="CHEBI:74257"/>
        <dbReference type="ChEBI" id="CHEBI:456215"/>
        <dbReference type="EC" id="2.7.1.180"/>
    </reaction>
</comment>
<organism evidence="13 14">
    <name type="scientific">Desulfomonile tiedjei</name>
    <dbReference type="NCBI Taxonomy" id="2358"/>
    <lineage>
        <taxon>Bacteria</taxon>
        <taxon>Pseudomonadati</taxon>
        <taxon>Thermodesulfobacteriota</taxon>
        <taxon>Desulfomonilia</taxon>
        <taxon>Desulfomonilales</taxon>
        <taxon>Desulfomonilaceae</taxon>
        <taxon>Desulfomonile</taxon>
    </lineage>
</organism>
<dbReference type="GO" id="GO:0046872">
    <property type="term" value="F:metal ion binding"/>
    <property type="evidence" value="ECO:0007669"/>
    <property type="project" value="UniProtKB-UniRule"/>
</dbReference>
<dbReference type="InterPro" id="IPR024932">
    <property type="entry name" value="ApbE"/>
</dbReference>
<keyword evidence="4 10" id="KW-0808">Transferase</keyword>
<evidence type="ECO:0000256" key="8">
    <source>
        <dbReference type="ARBA" id="ARBA00031306"/>
    </source>
</evidence>
<feature type="signal peptide" evidence="12">
    <location>
        <begin position="1"/>
        <end position="23"/>
    </location>
</feature>
<evidence type="ECO:0000256" key="9">
    <source>
        <dbReference type="ARBA" id="ARBA00048540"/>
    </source>
</evidence>
<dbReference type="GO" id="GO:0005886">
    <property type="term" value="C:plasma membrane"/>
    <property type="evidence" value="ECO:0007669"/>
    <property type="project" value="UniProtKB-SubCell"/>
</dbReference>
<feature type="binding site" evidence="11">
    <location>
        <position position="173"/>
    </location>
    <ligand>
        <name>Mg(2+)</name>
        <dbReference type="ChEBI" id="CHEBI:18420"/>
    </ligand>
</feature>
<comment type="cofactor">
    <cofactor evidence="11">
        <name>Mg(2+)</name>
        <dbReference type="ChEBI" id="CHEBI:18420"/>
    </cofactor>
    <cofactor evidence="11">
        <name>Mn(2+)</name>
        <dbReference type="ChEBI" id="CHEBI:29035"/>
    </cofactor>
    <text evidence="11">Magnesium. Can also use manganese.</text>
</comment>
<keyword evidence="7 10" id="KW-0460">Magnesium</keyword>
<keyword evidence="12" id="KW-0997">Cell inner membrane</keyword>
<protein>
    <recommendedName>
        <fullName evidence="2 10">FAD:protein FMN transferase</fullName>
        <ecNumber evidence="1 10">2.7.1.180</ecNumber>
    </recommendedName>
    <alternativeName>
        <fullName evidence="8 10">Flavin transferase</fullName>
    </alternativeName>
</protein>
<evidence type="ECO:0000313" key="14">
    <source>
        <dbReference type="Proteomes" id="UP000807825"/>
    </source>
</evidence>
<keyword evidence="12" id="KW-0732">Signal</keyword>
<comment type="similarity">
    <text evidence="10 12">Belongs to the ApbE family.</text>
</comment>
<keyword evidence="12" id="KW-0472">Membrane</keyword>
<dbReference type="EC" id="2.7.1.180" evidence="1 10"/>
<dbReference type="Pfam" id="PF02424">
    <property type="entry name" value="ApbE"/>
    <property type="match status" value="1"/>
</dbReference>
<evidence type="ECO:0000256" key="11">
    <source>
        <dbReference type="PIRSR" id="PIRSR006268-2"/>
    </source>
</evidence>
<evidence type="ECO:0000256" key="5">
    <source>
        <dbReference type="ARBA" id="ARBA00022723"/>
    </source>
</evidence>
<proteinExistence type="inferred from homology"/>
<keyword evidence="6 10" id="KW-0274">FAD</keyword>
<evidence type="ECO:0000256" key="6">
    <source>
        <dbReference type="ARBA" id="ARBA00022827"/>
    </source>
</evidence>
<evidence type="ECO:0000256" key="3">
    <source>
        <dbReference type="ARBA" id="ARBA00022630"/>
    </source>
</evidence>
<sequence length="333" mass="35608">MRIKCVVSAVLSVLLLLSCSGNDPLPLHKSSRLLMGTLVDVAVIGEEERAKAATESIFNEIKRIENLTSFYNPSELTKINDNSGKGPTKASGELLGIIGEALRIARLTGGAFDPTVGALSRLWQFSGPGEPHLPPESEIKEALTKVGWNRVRIDTEAETILLPDAGMALDLGGIAKGYTLNRIAEILSKWGITSALVNIGGDILAAGEKQPGKPWLVGVEDPRNPRGIVAVAPLKDRIIVTSGDYERFFTKDEKRYHHIIDPRSGYPSDKLRSVTIVGPIGGTLQPAGTATFVLGVEEGLKFIRTVEGTQALLIDAEGNAHLSEGAGAVFETK</sequence>
<reference evidence="13" key="1">
    <citation type="submission" date="2020-07" db="EMBL/GenBank/DDBJ databases">
        <title>Huge and variable diversity of episymbiotic CPR bacteria and DPANN archaea in groundwater ecosystems.</title>
        <authorList>
            <person name="He C.Y."/>
            <person name="Keren R."/>
            <person name="Whittaker M."/>
            <person name="Farag I.F."/>
            <person name="Doudna J."/>
            <person name="Cate J.H.D."/>
            <person name="Banfield J.F."/>
        </authorList>
    </citation>
    <scope>NUCLEOTIDE SEQUENCE</scope>
    <source>
        <strain evidence="13">NC_groundwater_1664_Pr3_B-0.1um_52_9</strain>
    </source>
</reference>
<evidence type="ECO:0000256" key="12">
    <source>
        <dbReference type="RuleBase" id="RU363002"/>
    </source>
</evidence>
<evidence type="ECO:0000256" key="1">
    <source>
        <dbReference type="ARBA" id="ARBA00011955"/>
    </source>
</evidence>
<dbReference type="PANTHER" id="PTHR30040">
    <property type="entry name" value="THIAMINE BIOSYNTHESIS LIPOPROTEIN APBE"/>
    <property type="match status" value="1"/>
</dbReference>
<evidence type="ECO:0000256" key="2">
    <source>
        <dbReference type="ARBA" id="ARBA00016337"/>
    </source>
</evidence>
<comment type="function">
    <text evidence="12">Flavin transferase that catalyzes the transfer of the FMN moiety of FAD and its covalent binding to the hydroxyl group of a threonine residue in a target flavoprotein.</text>
</comment>
<dbReference type="InterPro" id="IPR003374">
    <property type="entry name" value="ApbE-like_sf"/>
</dbReference>